<feature type="transmembrane region" description="Helical" evidence="1">
    <location>
        <begin position="98"/>
        <end position="118"/>
    </location>
</feature>
<keyword evidence="1" id="KW-0812">Transmembrane</keyword>
<dbReference type="EMBL" id="QFOI01000395">
    <property type="protein sequence ID" value="PZP43025.1"/>
    <property type="molecule type" value="Genomic_DNA"/>
</dbReference>
<dbReference type="Proteomes" id="UP000249645">
    <property type="component" value="Unassembled WGS sequence"/>
</dbReference>
<keyword evidence="1" id="KW-0472">Membrane</keyword>
<gene>
    <name evidence="2" type="ORF">DI598_16225</name>
</gene>
<sequence length="158" mass="17945">MKQHTTKPSANLLSNILQCKCPKCREGKLFTQPNPYKLKEVLSMHHECPVCKQPTEIEVGFYTGAAYVAYALTVALAVSIFVAWYVLIGFTFSLDDNRIFGCLATTIVGIVVMTPVFMRLSRIIWLSFFVHFDPNWRTNGIGDYERINPIGMESARQF</sequence>
<dbReference type="AlphaFoldDB" id="A0A2W5EFA6"/>
<comment type="caution">
    <text evidence="2">The sequence shown here is derived from an EMBL/GenBank/DDBJ whole genome shotgun (WGS) entry which is preliminary data.</text>
</comment>
<feature type="transmembrane region" description="Helical" evidence="1">
    <location>
        <begin position="67"/>
        <end position="92"/>
    </location>
</feature>
<reference evidence="2 3" key="1">
    <citation type="submission" date="2017-11" db="EMBL/GenBank/DDBJ databases">
        <title>Infants hospitalized years apart are colonized by the same room-sourced microbial strains.</title>
        <authorList>
            <person name="Brooks B."/>
            <person name="Olm M.R."/>
            <person name="Firek B.A."/>
            <person name="Baker R."/>
            <person name="Thomas B.C."/>
            <person name="Morowitz M.J."/>
            <person name="Banfield J.F."/>
        </authorList>
    </citation>
    <scope>NUCLEOTIDE SEQUENCE [LARGE SCALE GENOMIC DNA]</scope>
    <source>
        <strain evidence="2">S2_009_000_R2_76</strain>
    </source>
</reference>
<keyword evidence="1" id="KW-1133">Transmembrane helix</keyword>
<name>A0A2W5EFA6_9SPHI</name>
<proteinExistence type="predicted"/>
<organism evidence="2 3">
    <name type="scientific">Pseudopedobacter saltans</name>
    <dbReference type="NCBI Taxonomy" id="151895"/>
    <lineage>
        <taxon>Bacteria</taxon>
        <taxon>Pseudomonadati</taxon>
        <taxon>Bacteroidota</taxon>
        <taxon>Sphingobacteriia</taxon>
        <taxon>Sphingobacteriales</taxon>
        <taxon>Sphingobacteriaceae</taxon>
        <taxon>Pseudopedobacter</taxon>
    </lineage>
</organism>
<evidence type="ECO:0000313" key="3">
    <source>
        <dbReference type="Proteomes" id="UP000249645"/>
    </source>
</evidence>
<accession>A0A2W5EFA6</accession>
<evidence type="ECO:0000313" key="2">
    <source>
        <dbReference type="EMBL" id="PZP43025.1"/>
    </source>
</evidence>
<evidence type="ECO:0000256" key="1">
    <source>
        <dbReference type="SAM" id="Phobius"/>
    </source>
</evidence>
<protein>
    <submittedName>
        <fullName evidence="2">DUF983 domain-containing protein</fullName>
    </submittedName>
</protein>